<gene>
    <name evidence="2" type="ORF">N5I32_13615</name>
</gene>
<evidence type="ECO:0000313" key="2">
    <source>
        <dbReference type="EMBL" id="MCT8330558.1"/>
    </source>
</evidence>
<dbReference type="Proteomes" id="UP001205601">
    <property type="component" value="Unassembled WGS sequence"/>
</dbReference>
<name>A0ABT2NNP6_9RHOB</name>
<evidence type="ECO:0000256" key="1">
    <source>
        <dbReference type="SAM" id="SignalP"/>
    </source>
</evidence>
<evidence type="ECO:0000313" key="3">
    <source>
        <dbReference type="Proteomes" id="UP001205601"/>
    </source>
</evidence>
<comment type="caution">
    <text evidence="2">The sequence shown here is derived from an EMBL/GenBank/DDBJ whole genome shotgun (WGS) entry which is preliminary data.</text>
</comment>
<accession>A0ABT2NNP6</accession>
<proteinExistence type="predicted"/>
<feature type="signal peptide" evidence="1">
    <location>
        <begin position="1"/>
        <end position="27"/>
    </location>
</feature>
<reference evidence="3" key="1">
    <citation type="submission" date="2023-07" db="EMBL/GenBank/DDBJ databases">
        <title>Defluviimonas sediminis sp. nov., isolated from mangrove sediment.</title>
        <authorList>
            <person name="Liu L."/>
            <person name="Li J."/>
            <person name="Huang Y."/>
            <person name="Pan J."/>
            <person name="Li M."/>
        </authorList>
    </citation>
    <scope>NUCLEOTIDE SEQUENCE [LARGE SCALE GENOMIC DNA]</scope>
    <source>
        <strain evidence="3">FT324</strain>
    </source>
</reference>
<dbReference type="RefSeq" id="WP_261496417.1">
    <property type="nucleotide sequence ID" value="NZ_JAOCQF010000002.1"/>
</dbReference>
<protein>
    <submittedName>
        <fullName evidence="2">Uncharacterized protein</fullName>
    </submittedName>
</protein>
<keyword evidence="3" id="KW-1185">Reference proteome</keyword>
<feature type="chain" id="PRO_5046311659" evidence="1">
    <location>
        <begin position="28"/>
        <end position="118"/>
    </location>
</feature>
<organism evidence="2 3">
    <name type="scientific">Albidovulum sediminis</name>
    <dbReference type="NCBI Taxonomy" id="3066345"/>
    <lineage>
        <taxon>Bacteria</taxon>
        <taxon>Pseudomonadati</taxon>
        <taxon>Pseudomonadota</taxon>
        <taxon>Alphaproteobacteria</taxon>
        <taxon>Rhodobacterales</taxon>
        <taxon>Paracoccaceae</taxon>
        <taxon>Albidovulum</taxon>
    </lineage>
</organism>
<keyword evidence="1" id="KW-0732">Signal</keyword>
<dbReference type="EMBL" id="JAOCQF010000002">
    <property type="protein sequence ID" value="MCT8330558.1"/>
    <property type="molecule type" value="Genomic_DNA"/>
</dbReference>
<sequence length="118" mass="11933">MRSRAPTFTAVALALALVLTGFAAASARGRAVDGAGTTIVLCSAGGLLQVTLDAKGNPTGESHLCPDLAFSLIAAVSLSPAEVHPVRLPDRLAASFEMHLPCGHPVPERSARAPPGVA</sequence>